<dbReference type="EMBL" id="LAVV01007064">
    <property type="protein sequence ID" value="KNZ57238.1"/>
    <property type="molecule type" value="Genomic_DNA"/>
</dbReference>
<organism evidence="1 2">
    <name type="scientific">Puccinia sorghi</name>
    <dbReference type="NCBI Taxonomy" id="27349"/>
    <lineage>
        <taxon>Eukaryota</taxon>
        <taxon>Fungi</taxon>
        <taxon>Dikarya</taxon>
        <taxon>Basidiomycota</taxon>
        <taxon>Pucciniomycotina</taxon>
        <taxon>Pucciniomycetes</taxon>
        <taxon>Pucciniales</taxon>
        <taxon>Pucciniaceae</taxon>
        <taxon>Puccinia</taxon>
    </lineage>
</organism>
<accession>A0A0L6V8Z6</accession>
<dbReference type="AlphaFoldDB" id="A0A0L6V8Z6"/>
<reference evidence="1 2" key="1">
    <citation type="submission" date="2015-08" db="EMBL/GenBank/DDBJ databases">
        <title>Next Generation Sequencing and Analysis of the Genome of Puccinia sorghi L Schw, the Causal Agent of Maize Common Rust.</title>
        <authorList>
            <person name="Rochi L."/>
            <person name="Burguener G."/>
            <person name="Darino M."/>
            <person name="Turjanski A."/>
            <person name="Kreff E."/>
            <person name="Dieguez M.J."/>
            <person name="Sacco F."/>
        </authorList>
    </citation>
    <scope>NUCLEOTIDE SEQUENCE [LARGE SCALE GENOMIC DNA]</scope>
    <source>
        <strain evidence="1 2">RO10H11247</strain>
    </source>
</reference>
<protein>
    <submittedName>
        <fullName evidence="1">Uncharacterized protein</fullName>
    </submittedName>
</protein>
<sequence length="40" mass="4603">MLSAKPTPYTTENFDYGFCVLGPAHVMWNLAHSFFLLHFV</sequence>
<dbReference type="Proteomes" id="UP000037035">
    <property type="component" value="Unassembled WGS sequence"/>
</dbReference>
<evidence type="ECO:0000313" key="1">
    <source>
        <dbReference type="EMBL" id="KNZ57238.1"/>
    </source>
</evidence>
<proteinExistence type="predicted"/>
<dbReference type="VEuPathDB" id="FungiDB:VP01_2204g10"/>
<gene>
    <name evidence="1" type="ORF">VP01_2204g10</name>
</gene>
<name>A0A0L6V8Z6_9BASI</name>
<comment type="caution">
    <text evidence="1">The sequence shown here is derived from an EMBL/GenBank/DDBJ whole genome shotgun (WGS) entry which is preliminary data.</text>
</comment>
<evidence type="ECO:0000313" key="2">
    <source>
        <dbReference type="Proteomes" id="UP000037035"/>
    </source>
</evidence>
<keyword evidence="2" id="KW-1185">Reference proteome</keyword>